<keyword evidence="3" id="KW-1185">Reference proteome</keyword>
<gene>
    <name evidence="2" type="ORF">V6N12_019152</name>
</gene>
<comment type="caution">
    <text evidence="2">The sequence shown here is derived from an EMBL/GenBank/DDBJ whole genome shotgun (WGS) entry which is preliminary data.</text>
</comment>
<evidence type="ECO:0000313" key="3">
    <source>
        <dbReference type="Proteomes" id="UP001472677"/>
    </source>
</evidence>
<accession>A0ABR1ZI55</accession>
<name>A0ABR1ZI55_9ROSI</name>
<dbReference type="EMBL" id="JBBPBM010002188">
    <property type="protein sequence ID" value="KAK8479876.1"/>
    <property type="molecule type" value="Genomic_DNA"/>
</dbReference>
<feature type="region of interest" description="Disordered" evidence="1">
    <location>
        <begin position="48"/>
        <end position="80"/>
    </location>
</feature>
<evidence type="ECO:0000313" key="2">
    <source>
        <dbReference type="EMBL" id="KAK8479876.1"/>
    </source>
</evidence>
<evidence type="ECO:0000256" key="1">
    <source>
        <dbReference type="SAM" id="MobiDB-lite"/>
    </source>
</evidence>
<reference evidence="2 3" key="1">
    <citation type="journal article" date="2024" name="G3 (Bethesda)">
        <title>Genome assembly of Hibiscus sabdariffa L. provides insights into metabolisms of medicinal natural products.</title>
        <authorList>
            <person name="Kim T."/>
        </authorList>
    </citation>
    <scope>NUCLEOTIDE SEQUENCE [LARGE SCALE GENOMIC DNA]</scope>
    <source>
        <strain evidence="2">TK-2024</strain>
        <tissue evidence="2">Old leaves</tissue>
    </source>
</reference>
<proteinExistence type="predicted"/>
<sequence>MGAMEDIISKGNRLVMECRQAFGEHVTSHRADRSDVLWKRPPNVSELVDVERAQSEPFRDSSAREGALPYDPGEGIVARQ</sequence>
<protein>
    <submittedName>
        <fullName evidence="2">Uncharacterized protein</fullName>
    </submittedName>
</protein>
<feature type="compositionally biased region" description="Basic and acidic residues" evidence="1">
    <location>
        <begin position="49"/>
        <end position="63"/>
    </location>
</feature>
<dbReference type="Proteomes" id="UP001472677">
    <property type="component" value="Unassembled WGS sequence"/>
</dbReference>
<organism evidence="2 3">
    <name type="scientific">Hibiscus sabdariffa</name>
    <name type="common">roselle</name>
    <dbReference type="NCBI Taxonomy" id="183260"/>
    <lineage>
        <taxon>Eukaryota</taxon>
        <taxon>Viridiplantae</taxon>
        <taxon>Streptophyta</taxon>
        <taxon>Embryophyta</taxon>
        <taxon>Tracheophyta</taxon>
        <taxon>Spermatophyta</taxon>
        <taxon>Magnoliopsida</taxon>
        <taxon>eudicotyledons</taxon>
        <taxon>Gunneridae</taxon>
        <taxon>Pentapetalae</taxon>
        <taxon>rosids</taxon>
        <taxon>malvids</taxon>
        <taxon>Malvales</taxon>
        <taxon>Malvaceae</taxon>
        <taxon>Malvoideae</taxon>
        <taxon>Hibiscus</taxon>
    </lineage>
</organism>